<dbReference type="EMBL" id="QKLU01000001">
    <property type="protein sequence ID" value="PYF76558.1"/>
    <property type="molecule type" value="Genomic_DNA"/>
</dbReference>
<keyword evidence="3 10" id="KW-1134">Transmembrane beta strand</keyword>
<dbReference type="Gene3D" id="2.40.170.20">
    <property type="entry name" value="TonB-dependent receptor, beta-barrel domain"/>
    <property type="match status" value="1"/>
</dbReference>
<dbReference type="PANTHER" id="PTHR30069">
    <property type="entry name" value="TONB-DEPENDENT OUTER MEMBRANE RECEPTOR"/>
    <property type="match status" value="1"/>
</dbReference>
<dbReference type="Proteomes" id="UP000248198">
    <property type="component" value="Unassembled WGS sequence"/>
</dbReference>
<keyword evidence="4 10" id="KW-0812">Transmembrane</keyword>
<feature type="domain" description="TonB-dependent receptor plug" evidence="14">
    <location>
        <begin position="115"/>
        <end position="231"/>
    </location>
</feature>
<dbReference type="Gene3D" id="2.60.40.1120">
    <property type="entry name" value="Carboxypeptidase-like, regulatory domain"/>
    <property type="match status" value="1"/>
</dbReference>
<protein>
    <submittedName>
        <fullName evidence="15">TonB-linked SusC/RagA family outer membrane protein</fullName>
    </submittedName>
</protein>
<feature type="signal peptide" evidence="12">
    <location>
        <begin position="1"/>
        <end position="21"/>
    </location>
</feature>
<dbReference type="Gene3D" id="2.170.130.10">
    <property type="entry name" value="TonB-dependent receptor, plug domain"/>
    <property type="match status" value="1"/>
</dbReference>
<dbReference type="NCBIfam" id="TIGR04057">
    <property type="entry name" value="SusC_RagA_signa"/>
    <property type="match status" value="1"/>
</dbReference>
<dbReference type="InterPro" id="IPR023997">
    <property type="entry name" value="TonB-dep_OMP_SusC/RagA_CS"/>
</dbReference>
<evidence type="ECO:0000313" key="15">
    <source>
        <dbReference type="EMBL" id="PYF76558.1"/>
    </source>
</evidence>
<evidence type="ECO:0000256" key="2">
    <source>
        <dbReference type="ARBA" id="ARBA00022448"/>
    </source>
</evidence>
<dbReference type="InterPro" id="IPR012910">
    <property type="entry name" value="Plug_dom"/>
</dbReference>
<dbReference type="InterPro" id="IPR008969">
    <property type="entry name" value="CarboxyPept-like_regulatory"/>
</dbReference>
<dbReference type="Pfam" id="PF13715">
    <property type="entry name" value="CarbopepD_reg_2"/>
    <property type="match status" value="1"/>
</dbReference>
<comment type="subcellular location">
    <subcellularLocation>
        <location evidence="1 10">Cell outer membrane</location>
        <topology evidence="1 10">Multi-pass membrane protein</topology>
    </subcellularLocation>
</comment>
<keyword evidence="6 11" id="KW-0798">TonB box</keyword>
<dbReference type="InterPro" id="IPR039426">
    <property type="entry name" value="TonB-dep_rcpt-like"/>
</dbReference>
<dbReference type="RefSeq" id="WP_110826681.1">
    <property type="nucleotide sequence ID" value="NZ_QKLU01000001.1"/>
</dbReference>
<dbReference type="Pfam" id="PF00593">
    <property type="entry name" value="TonB_dep_Rec_b-barrel"/>
    <property type="match status" value="1"/>
</dbReference>
<dbReference type="InterPro" id="IPR037066">
    <property type="entry name" value="Plug_dom_sf"/>
</dbReference>
<dbReference type="GO" id="GO:0015344">
    <property type="term" value="F:siderophore uptake transmembrane transporter activity"/>
    <property type="evidence" value="ECO:0007669"/>
    <property type="project" value="TreeGrafter"/>
</dbReference>
<evidence type="ECO:0000256" key="8">
    <source>
        <dbReference type="ARBA" id="ARBA00023170"/>
    </source>
</evidence>
<dbReference type="Pfam" id="PF07715">
    <property type="entry name" value="Plug"/>
    <property type="match status" value="1"/>
</dbReference>
<sequence length="1007" mass="111498">MKRKLLMLFLSTFLLYATAMAQQMTITGKVSSAEDRLGIPGASVKVKGASTVVQTNSDGMYSINIQKGDVLVFSYIGFESQERTPTAASTVNVSLKTDSRSLDEVVVTAFGVKKDKRTLTYAIQSVKGDDLRQANQSNIINGLQGQIAGAQITSSGGSPGLPSEIILRGVSSLTGDNQPLMIVDGIRVSNASTDGTVNRLADFNPEDIENISVLKGGAAAAIYGIDAASGAIIITTKKGASGKMNVVASAKSFLETVGRLPKRQTMYTTGLGGTYDNSTTTSWGRKFRVDEQVYDNPKRFFDTGLTNDFNFNINGGTETYNYYMSGNYRDGSSIIPNTNADKLGILLKGTAKLAPKLELSASVNYIDNKIKEGLVGSNSGGWANSVYRYPSQYDIRNYQFDNGDPNYVYYQDNGGTETGILSPLWNVNKNPRTTRTRRTVLNGVLDYKPYPWLSVSYRMGQDYYNQTYDNITVPRTPGSWDGRLYQTRGNYVNTTSYLNTTFNKEVIKDLNVYALVGATSEYYEAKTNSITGEKFQNPAIHSVNVIEAANLKTTESNPRRQRYALYGDFRLEYKRMLNLSFTGRQDWTSTLPTNARSFFFPSVGASFVFSELMDAKDWSGKVRTIYAKIGKDAPIYRTNNNLTQYLGIGGGFVNDPTGGNPNLKPEVTTNNEYGMELHFFKNRLNIDATYYISQSKDQIISARVPLTTGYVIQTFNAGTIKNKGLELSINGTLMKQKNFQWDMTINAWKNTSKMMELPDQVRVFPYTFGQPYTAAIAASVLDMPVLGIVGTDYQRNSDGYMVIGADGYPLINSTEKQQYIGNREPKFNFGWLNKFQYKDFSLSFLWDIRIGGDVYNATRLGMMSAGIAKEAGDWRDKEFVFNGVVKQADGSYIKNTKTVVLDYNYFTTNYASVGTNFIEKVNWARMRYMTLGYTLPKSFTNRLKVNRIQLEFSAQNPFLFTNYSGGDPEVNSAGPNAGGAEGGSTMGVDFGAIPLSRTYSFGLTVSF</sequence>
<evidence type="ECO:0000256" key="4">
    <source>
        <dbReference type="ARBA" id="ARBA00022692"/>
    </source>
</evidence>
<dbReference type="PROSITE" id="PS52016">
    <property type="entry name" value="TONB_DEPENDENT_REC_3"/>
    <property type="match status" value="1"/>
</dbReference>
<comment type="caution">
    <text evidence="15">The sequence shown here is derived from an EMBL/GenBank/DDBJ whole genome shotgun (WGS) entry which is preliminary data.</text>
</comment>
<proteinExistence type="inferred from homology"/>
<dbReference type="InterPro" id="IPR036942">
    <property type="entry name" value="Beta-barrel_TonB_sf"/>
</dbReference>
<evidence type="ECO:0000256" key="10">
    <source>
        <dbReference type="PROSITE-ProRule" id="PRU01360"/>
    </source>
</evidence>
<keyword evidence="16" id="KW-1185">Reference proteome</keyword>
<evidence type="ECO:0000259" key="13">
    <source>
        <dbReference type="Pfam" id="PF00593"/>
    </source>
</evidence>
<evidence type="ECO:0000256" key="3">
    <source>
        <dbReference type="ARBA" id="ARBA00022452"/>
    </source>
</evidence>
<evidence type="ECO:0000313" key="16">
    <source>
        <dbReference type="Proteomes" id="UP000248198"/>
    </source>
</evidence>
<dbReference type="GO" id="GO:0009279">
    <property type="term" value="C:cell outer membrane"/>
    <property type="evidence" value="ECO:0007669"/>
    <property type="project" value="UniProtKB-SubCell"/>
</dbReference>
<keyword evidence="5 12" id="KW-0732">Signal</keyword>
<evidence type="ECO:0000256" key="1">
    <source>
        <dbReference type="ARBA" id="ARBA00004571"/>
    </source>
</evidence>
<dbReference type="SUPFAM" id="SSF49464">
    <property type="entry name" value="Carboxypeptidase regulatory domain-like"/>
    <property type="match status" value="1"/>
</dbReference>
<dbReference type="OrthoDB" id="9768177at2"/>
<evidence type="ECO:0000256" key="12">
    <source>
        <dbReference type="SAM" id="SignalP"/>
    </source>
</evidence>
<dbReference type="NCBIfam" id="TIGR04056">
    <property type="entry name" value="OMP_RagA_SusC"/>
    <property type="match status" value="1"/>
</dbReference>
<feature type="chain" id="PRO_5016245921" evidence="12">
    <location>
        <begin position="22"/>
        <end position="1007"/>
    </location>
</feature>
<reference evidence="15 16" key="1">
    <citation type="submission" date="2018-06" db="EMBL/GenBank/DDBJ databases">
        <title>Genomic Encyclopedia of Archaeal and Bacterial Type Strains, Phase II (KMG-II): from individual species to whole genera.</title>
        <authorList>
            <person name="Goeker M."/>
        </authorList>
    </citation>
    <scope>NUCLEOTIDE SEQUENCE [LARGE SCALE GENOMIC DNA]</scope>
    <source>
        <strain evidence="15 16">DSM 27372</strain>
    </source>
</reference>
<dbReference type="InterPro" id="IPR000531">
    <property type="entry name" value="Beta-barrel_TonB"/>
</dbReference>
<name>A0A318UNA0_9SPHI</name>
<dbReference type="SUPFAM" id="SSF56935">
    <property type="entry name" value="Porins"/>
    <property type="match status" value="1"/>
</dbReference>
<keyword evidence="2 10" id="KW-0813">Transport</keyword>
<evidence type="ECO:0000256" key="11">
    <source>
        <dbReference type="RuleBase" id="RU003357"/>
    </source>
</evidence>
<evidence type="ECO:0000256" key="7">
    <source>
        <dbReference type="ARBA" id="ARBA00023136"/>
    </source>
</evidence>
<evidence type="ECO:0000256" key="9">
    <source>
        <dbReference type="ARBA" id="ARBA00023237"/>
    </source>
</evidence>
<keyword evidence="9 10" id="KW-0998">Cell outer membrane</keyword>
<dbReference type="InterPro" id="IPR023996">
    <property type="entry name" value="TonB-dep_OMP_SusC/RagA"/>
</dbReference>
<gene>
    <name evidence="15" type="ORF">B0O44_10129</name>
</gene>
<dbReference type="AlphaFoldDB" id="A0A318UNA0"/>
<keyword evidence="7 10" id="KW-0472">Membrane</keyword>
<keyword evidence="8" id="KW-0675">Receptor</keyword>
<organism evidence="15 16">
    <name type="scientific">Pedobacter nutrimenti</name>
    <dbReference type="NCBI Taxonomy" id="1241337"/>
    <lineage>
        <taxon>Bacteria</taxon>
        <taxon>Pseudomonadati</taxon>
        <taxon>Bacteroidota</taxon>
        <taxon>Sphingobacteriia</taxon>
        <taxon>Sphingobacteriales</taxon>
        <taxon>Sphingobacteriaceae</taxon>
        <taxon>Pedobacter</taxon>
    </lineage>
</organism>
<evidence type="ECO:0000256" key="5">
    <source>
        <dbReference type="ARBA" id="ARBA00022729"/>
    </source>
</evidence>
<feature type="domain" description="TonB-dependent receptor-like beta-barrel" evidence="13">
    <location>
        <begin position="390"/>
        <end position="745"/>
    </location>
</feature>
<evidence type="ECO:0000259" key="14">
    <source>
        <dbReference type="Pfam" id="PF07715"/>
    </source>
</evidence>
<comment type="similarity">
    <text evidence="10 11">Belongs to the TonB-dependent receptor family.</text>
</comment>
<evidence type="ECO:0000256" key="6">
    <source>
        <dbReference type="ARBA" id="ARBA00023077"/>
    </source>
</evidence>
<dbReference type="PANTHER" id="PTHR30069:SF29">
    <property type="entry name" value="HEMOGLOBIN AND HEMOGLOBIN-HAPTOGLOBIN-BINDING PROTEIN 1-RELATED"/>
    <property type="match status" value="1"/>
</dbReference>
<dbReference type="GO" id="GO:0044718">
    <property type="term" value="P:siderophore transmembrane transport"/>
    <property type="evidence" value="ECO:0007669"/>
    <property type="project" value="TreeGrafter"/>
</dbReference>
<accession>A0A318UNA0</accession>